<dbReference type="OrthoDB" id="5114244at2"/>
<reference evidence="4 5" key="1">
    <citation type="submission" date="2015-10" db="EMBL/GenBank/DDBJ databases">
        <title>Draft genome sequence of Streptomyces curacoi DSM 40107, type strain for the species Streptomyces curacoi.</title>
        <authorList>
            <person name="Ruckert C."/>
            <person name="Winkler A."/>
            <person name="Kalinowski J."/>
            <person name="Kampfer P."/>
            <person name="Glaeser S."/>
        </authorList>
    </citation>
    <scope>NUCLEOTIDE SEQUENCE [LARGE SCALE GENOMIC DNA]</scope>
    <source>
        <strain evidence="4 5">DSM 40107</strain>
    </source>
</reference>
<dbReference type="InterPro" id="IPR011051">
    <property type="entry name" value="RmlC_Cupin_sf"/>
</dbReference>
<dbReference type="InterPro" id="IPR013096">
    <property type="entry name" value="Cupin_2"/>
</dbReference>
<evidence type="ECO:0000313" key="5">
    <source>
        <dbReference type="Proteomes" id="UP000054024"/>
    </source>
</evidence>
<keyword evidence="1" id="KW-0238">DNA-binding</keyword>
<dbReference type="InterPro" id="IPR050807">
    <property type="entry name" value="TransReg_Diox_bact_type"/>
</dbReference>
<dbReference type="Pfam" id="PF07883">
    <property type="entry name" value="Cupin_2"/>
    <property type="match status" value="1"/>
</dbReference>
<gene>
    <name evidence="4" type="ORF">AQI70_10905</name>
</gene>
<dbReference type="InterPro" id="IPR014710">
    <property type="entry name" value="RmlC-like_jellyroll"/>
</dbReference>
<feature type="region of interest" description="Disordered" evidence="2">
    <location>
        <begin position="78"/>
        <end position="114"/>
    </location>
</feature>
<feature type="domain" description="HTH cro/C1-type" evidence="3">
    <location>
        <begin position="13"/>
        <end position="67"/>
    </location>
</feature>
<evidence type="ECO:0000256" key="2">
    <source>
        <dbReference type="SAM" id="MobiDB-lite"/>
    </source>
</evidence>
<evidence type="ECO:0000259" key="3">
    <source>
        <dbReference type="PROSITE" id="PS50943"/>
    </source>
</evidence>
<dbReference type="SMART" id="SM00530">
    <property type="entry name" value="HTH_XRE"/>
    <property type="match status" value="1"/>
</dbReference>
<dbReference type="SUPFAM" id="SSF51182">
    <property type="entry name" value="RmlC-like cupins"/>
    <property type="match status" value="1"/>
</dbReference>
<dbReference type="InterPro" id="IPR001387">
    <property type="entry name" value="Cro/C1-type_HTH"/>
</dbReference>
<dbReference type="RefSeq" id="WP_062146964.1">
    <property type="nucleotide sequence ID" value="NZ_KQ947986.1"/>
</dbReference>
<dbReference type="EMBL" id="LMWJ01000007">
    <property type="protein sequence ID" value="KUM78007.1"/>
    <property type="molecule type" value="Genomic_DNA"/>
</dbReference>
<organism evidence="4 5">
    <name type="scientific">Streptomyces curacoi</name>
    <dbReference type="NCBI Taxonomy" id="146536"/>
    <lineage>
        <taxon>Bacteria</taxon>
        <taxon>Bacillati</taxon>
        <taxon>Actinomycetota</taxon>
        <taxon>Actinomycetes</taxon>
        <taxon>Kitasatosporales</taxon>
        <taxon>Streptomycetaceae</taxon>
        <taxon>Streptomyces</taxon>
    </lineage>
</organism>
<evidence type="ECO:0000256" key="1">
    <source>
        <dbReference type="ARBA" id="ARBA00023125"/>
    </source>
</evidence>
<dbReference type="CDD" id="cd02209">
    <property type="entry name" value="cupin_XRE_C"/>
    <property type="match status" value="1"/>
</dbReference>
<dbReference type="CDD" id="cd00093">
    <property type="entry name" value="HTH_XRE"/>
    <property type="match status" value="1"/>
</dbReference>
<dbReference type="PANTHER" id="PTHR46797:SF1">
    <property type="entry name" value="METHYLPHOSPHONATE SYNTHASE"/>
    <property type="match status" value="1"/>
</dbReference>
<dbReference type="GO" id="GO:0005829">
    <property type="term" value="C:cytosol"/>
    <property type="evidence" value="ECO:0007669"/>
    <property type="project" value="TreeGrafter"/>
</dbReference>
<accession>A0A117PE31</accession>
<dbReference type="AlphaFoldDB" id="A0A117PE31"/>
<protein>
    <submittedName>
        <fullName evidence="4">XRE family transcriptional regulator</fullName>
    </submittedName>
</protein>
<dbReference type="PROSITE" id="PS50943">
    <property type="entry name" value="HTH_CROC1"/>
    <property type="match status" value="1"/>
</dbReference>
<dbReference type="STRING" id="146536.AQI70_10905"/>
<dbReference type="Gene3D" id="2.60.120.10">
    <property type="entry name" value="Jelly Rolls"/>
    <property type="match status" value="1"/>
</dbReference>
<dbReference type="PANTHER" id="PTHR46797">
    <property type="entry name" value="HTH-TYPE TRANSCRIPTIONAL REGULATOR"/>
    <property type="match status" value="1"/>
</dbReference>
<dbReference type="Gene3D" id="1.10.260.40">
    <property type="entry name" value="lambda repressor-like DNA-binding domains"/>
    <property type="match status" value="1"/>
</dbReference>
<dbReference type="SUPFAM" id="SSF47413">
    <property type="entry name" value="lambda repressor-like DNA-binding domains"/>
    <property type="match status" value="1"/>
</dbReference>
<keyword evidence="5" id="KW-1185">Reference proteome</keyword>
<sequence length="249" mass="25231">MPPAAVPPVGARIRHARLQRGTSLRALAREIGVSASLVSQIENGRSQPSVSTLYAITTALGISVESLFAAGEAAAATPVATTAGTAPRTATAASGTAPGTATAPTTAAGTATAPGTAAASGTVLHALAAFAADPGRRIGPVVTPDEREVLELDSGVVWERLGHVPGTDVDFLMVTYRPGGASSSTGGLMRHTGTEYGCLTSGELVLTLGFDEYTLRPGDAVCFESTTPHRYRNDGAVPAVGVWCVFSDT</sequence>
<name>A0A117PE31_9ACTN</name>
<dbReference type="GO" id="GO:0003677">
    <property type="term" value="F:DNA binding"/>
    <property type="evidence" value="ECO:0007669"/>
    <property type="project" value="UniProtKB-KW"/>
</dbReference>
<dbReference type="InterPro" id="IPR010982">
    <property type="entry name" value="Lambda_DNA-bd_dom_sf"/>
</dbReference>
<comment type="caution">
    <text evidence="4">The sequence shown here is derived from an EMBL/GenBank/DDBJ whole genome shotgun (WGS) entry which is preliminary data.</text>
</comment>
<dbReference type="Pfam" id="PF01381">
    <property type="entry name" value="HTH_3"/>
    <property type="match status" value="1"/>
</dbReference>
<dbReference type="GO" id="GO:0003700">
    <property type="term" value="F:DNA-binding transcription factor activity"/>
    <property type="evidence" value="ECO:0007669"/>
    <property type="project" value="TreeGrafter"/>
</dbReference>
<proteinExistence type="predicted"/>
<dbReference type="Proteomes" id="UP000054024">
    <property type="component" value="Unassembled WGS sequence"/>
</dbReference>
<evidence type="ECO:0000313" key="4">
    <source>
        <dbReference type="EMBL" id="KUM78007.1"/>
    </source>
</evidence>